<dbReference type="OrthoDB" id="5515732at2"/>
<dbReference type="RefSeq" id="WP_089221729.1">
    <property type="nucleotide sequence ID" value="NZ_FZOF01000001.1"/>
</dbReference>
<keyword evidence="3" id="KW-1185">Reference proteome</keyword>
<dbReference type="Proteomes" id="UP000198280">
    <property type="component" value="Unassembled WGS sequence"/>
</dbReference>
<accession>A0A238ZH81</accession>
<evidence type="ECO:0000313" key="3">
    <source>
        <dbReference type="Proteomes" id="UP000198280"/>
    </source>
</evidence>
<evidence type="ECO:0000259" key="1">
    <source>
        <dbReference type="Pfam" id="PF21831"/>
    </source>
</evidence>
<dbReference type="EMBL" id="FZOF01000001">
    <property type="protein sequence ID" value="SNR82835.1"/>
    <property type="molecule type" value="Genomic_DNA"/>
</dbReference>
<evidence type="ECO:0000313" key="2">
    <source>
        <dbReference type="EMBL" id="SNR82835.1"/>
    </source>
</evidence>
<organism evidence="2 3">
    <name type="scientific">Actinacidiphila glaucinigra</name>
    <dbReference type="NCBI Taxonomy" id="235986"/>
    <lineage>
        <taxon>Bacteria</taxon>
        <taxon>Bacillati</taxon>
        <taxon>Actinomycetota</taxon>
        <taxon>Actinomycetes</taxon>
        <taxon>Kitasatosporales</taxon>
        <taxon>Streptomycetaceae</taxon>
        <taxon>Actinacidiphila</taxon>
    </lineage>
</organism>
<dbReference type="InterPro" id="IPR054186">
    <property type="entry name" value="DUF6891"/>
</dbReference>
<reference evidence="2 3" key="1">
    <citation type="submission" date="2017-06" db="EMBL/GenBank/DDBJ databases">
        <authorList>
            <person name="Kim H.J."/>
            <person name="Triplett B.A."/>
        </authorList>
    </citation>
    <scope>NUCLEOTIDE SEQUENCE [LARGE SCALE GENOMIC DNA]</scope>
    <source>
        <strain evidence="2 3">CGMCC 4.1858</strain>
    </source>
</reference>
<dbReference type="AlphaFoldDB" id="A0A238ZH81"/>
<proteinExistence type="predicted"/>
<gene>
    <name evidence="2" type="ORF">SAMN05216252_101292</name>
</gene>
<feature type="domain" description="DUF6891" evidence="1">
    <location>
        <begin position="126"/>
        <end position="307"/>
    </location>
</feature>
<name>A0A238ZH81_9ACTN</name>
<protein>
    <recommendedName>
        <fullName evidence="1">DUF6891 domain-containing protein</fullName>
    </recommendedName>
</protein>
<sequence length="309" mass="33920">MLPITVCREDGRRHVRVSVGELAELVGGIGAGGDLFLVVQRIPDLPNHFLQVWHMAGDDYYQLEHRDGGHDRHHVVFVDTPDPVADVVAAMAGWARGEEGWGDGLAWERLKLRAPKRVRPLKLDDHERARLEGRVRELLVGGYATRAQLVEAAERFPVSGWRRRVSPEQAWELVDRMWLERLAEQARWEGETDPERLTGAFAALERAGITAREDFAATGSPRDSGIRAVGAPDARGFVYFHSGCTDSAAAGRGLPLFYGGFDGSSGTTTAIGREVVAALAAAGLPSEWDGDPDDVITVTPMDWRKRLVG</sequence>
<dbReference type="Pfam" id="PF21831">
    <property type="entry name" value="DUF6891"/>
    <property type="match status" value="1"/>
</dbReference>